<dbReference type="GO" id="GO:0004867">
    <property type="term" value="F:serine-type endopeptidase inhibitor activity"/>
    <property type="evidence" value="ECO:0007669"/>
    <property type="project" value="InterPro"/>
</dbReference>
<dbReference type="CDD" id="cd00172">
    <property type="entry name" value="serpin"/>
    <property type="match status" value="1"/>
</dbReference>
<dbReference type="AlphaFoldDB" id="A0A7M3V7C0"/>
<dbReference type="PANTHER" id="PTHR11461">
    <property type="entry name" value="SERINE PROTEASE INHIBITOR, SERPIN"/>
    <property type="match status" value="1"/>
</dbReference>
<dbReference type="Gene3D" id="2.30.39.10">
    <property type="entry name" value="Alpha-1-antitrypsin, domain 1"/>
    <property type="match status" value="1"/>
</dbReference>
<name>A0A7M3V7C0_9CNID</name>
<feature type="region of interest" description="Disordered" evidence="3">
    <location>
        <begin position="363"/>
        <end position="385"/>
    </location>
</feature>
<evidence type="ECO:0000256" key="3">
    <source>
        <dbReference type="SAM" id="MobiDB-lite"/>
    </source>
</evidence>
<feature type="domain" description="Serpin" evidence="4">
    <location>
        <begin position="14"/>
        <end position="366"/>
    </location>
</feature>
<dbReference type="Gene3D" id="3.30.497.10">
    <property type="entry name" value="Antithrombin, subunit I, domain 2"/>
    <property type="match status" value="1"/>
</dbReference>
<dbReference type="InterPro" id="IPR042178">
    <property type="entry name" value="Serpin_sf_1"/>
</dbReference>
<evidence type="ECO:0000313" key="5">
    <source>
        <dbReference type="EMBL" id="QOP39362.1"/>
    </source>
</evidence>
<dbReference type="Pfam" id="PF00079">
    <property type="entry name" value="Serpin"/>
    <property type="match status" value="1"/>
</dbReference>
<dbReference type="SUPFAM" id="SSF56574">
    <property type="entry name" value="Serpins"/>
    <property type="match status" value="1"/>
</dbReference>
<proteinExistence type="evidence at transcript level"/>
<sequence>MVLSHTYFLNQLAINLLRLLVQNEPPQKNVIFSPHSLYTCLGTLQLAADGVTREEFVNVLGQNFVEPQYQTILSDVLQFHANVAVNYNCYMFIYNSLNETFQNIVNANLNAHLHPLNMLNKPGAAAAINQCVNRTTLGVVPCVVSPQQISSNDRLILVNAVFFRETWKIPFASVGILPFQTRAGPIIPVQMMQMTNTMKYLRDDPNGLTIFNLEYSNMRFFAMVILPDDPIMFMNFINSFTADQYYSILSTWVDSPVSLTFPRFDISSKSNLEEYMKKLGLVKVFDPIDAELPLLSVHHTHLSKLTQTGRLIVNQNSTTATNYDIGVFSSALATPPIEVVVNKPFMFVIYDSISQAMIMTSLVGDPNGSGDPDPMEDCKTTESEE</sequence>
<dbReference type="InterPro" id="IPR042185">
    <property type="entry name" value="Serpin_sf_2"/>
</dbReference>
<dbReference type="PANTHER" id="PTHR11461:SF211">
    <property type="entry name" value="GH10112P-RELATED"/>
    <property type="match status" value="1"/>
</dbReference>
<feature type="compositionally biased region" description="Basic and acidic residues" evidence="3">
    <location>
        <begin position="376"/>
        <end position="385"/>
    </location>
</feature>
<reference evidence="5" key="1">
    <citation type="journal article" date="2020" name="Microorganisms">
        <title>Genetic Diversity of Serine Protease Inhibitors in Myxozoan (Cnidaria, Myxozoa) Fish Parasites.</title>
        <authorList>
            <person name="Eszterbauer E."/>
            <person name="Sipos D."/>
            <person name="Kajan G.L."/>
            <person name="Szego D."/>
            <person name="Fiala I."/>
            <person name="Holzer A.S."/>
            <person name="Bartosova-Sojkova P."/>
        </authorList>
    </citation>
    <scope>NUCLEOTIDE SEQUENCE</scope>
</reference>
<evidence type="ECO:0000259" key="4">
    <source>
        <dbReference type="SMART" id="SM00093"/>
    </source>
</evidence>
<protein>
    <submittedName>
        <fullName evidence="5">Serpin 1</fullName>
    </submittedName>
</protein>
<organism evidence="5">
    <name type="scientific">Sphaerospora molnari</name>
    <dbReference type="NCBI Taxonomy" id="182359"/>
    <lineage>
        <taxon>Eukaryota</taxon>
        <taxon>Metazoa</taxon>
        <taxon>Cnidaria</taxon>
        <taxon>Myxozoa</taxon>
        <taxon>Myxosporea</taxon>
        <taxon>Bivalvulida</taxon>
        <taxon>Variisporina</taxon>
        <taxon>Sphaerosporidae</taxon>
        <taxon>Sphaerospora</taxon>
    </lineage>
</organism>
<comment type="similarity">
    <text evidence="1 2">Belongs to the serpin family.</text>
</comment>
<dbReference type="InterPro" id="IPR036186">
    <property type="entry name" value="Serpin_sf"/>
</dbReference>
<evidence type="ECO:0000256" key="1">
    <source>
        <dbReference type="ARBA" id="ARBA00009500"/>
    </source>
</evidence>
<dbReference type="EMBL" id="MT701009">
    <property type="protein sequence ID" value="QOP39362.1"/>
    <property type="molecule type" value="mRNA"/>
</dbReference>
<accession>A0A7M3V7C0</accession>
<dbReference type="SMART" id="SM00093">
    <property type="entry name" value="SERPIN"/>
    <property type="match status" value="1"/>
</dbReference>
<dbReference type="GO" id="GO:0005615">
    <property type="term" value="C:extracellular space"/>
    <property type="evidence" value="ECO:0007669"/>
    <property type="project" value="InterPro"/>
</dbReference>
<dbReference type="InterPro" id="IPR023796">
    <property type="entry name" value="Serpin_dom"/>
</dbReference>
<dbReference type="InterPro" id="IPR000215">
    <property type="entry name" value="Serpin_fam"/>
</dbReference>
<evidence type="ECO:0000256" key="2">
    <source>
        <dbReference type="RuleBase" id="RU000411"/>
    </source>
</evidence>